<accession>M0CAB1</accession>
<reference evidence="1 2" key="1">
    <citation type="journal article" date="2014" name="PLoS Genet.">
        <title>Phylogenetically driven sequencing of extremely halophilic archaea reveals strategies for static and dynamic osmo-response.</title>
        <authorList>
            <person name="Becker E.A."/>
            <person name="Seitzer P.M."/>
            <person name="Tritt A."/>
            <person name="Larsen D."/>
            <person name="Krusor M."/>
            <person name="Yao A.I."/>
            <person name="Wu D."/>
            <person name="Madern D."/>
            <person name="Eisen J.A."/>
            <person name="Darling A.E."/>
            <person name="Facciotti M.T."/>
        </authorList>
    </citation>
    <scope>NUCLEOTIDE SEQUENCE [LARGE SCALE GENOMIC DNA]</scope>
    <source>
        <strain evidence="1 2">JCM 13891</strain>
    </source>
</reference>
<organism evidence="1 2">
    <name type="scientific">Haloterrigena salina JCM 13891</name>
    <dbReference type="NCBI Taxonomy" id="1227488"/>
    <lineage>
        <taxon>Archaea</taxon>
        <taxon>Methanobacteriati</taxon>
        <taxon>Methanobacteriota</taxon>
        <taxon>Stenosarchaea group</taxon>
        <taxon>Halobacteria</taxon>
        <taxon>Halobacteriales</taxon>
        <taxon>Natrialbaceae</taxon>
        <taxon>Haloterrigena</taxon>
    </lineage>
</organism>
<dbReference type="InterPro" id="IPR018652">
    <property type="entry name" value="DUF2082_NA-bd_Znr"/>
</dbReference>
<protein>
    <recommendedName>
        <fullName evidence="3">Nucleic acid-binding protein</fullName>
    </recommendedName>
</protein>
<evidence type="ECO:0000313" key="2">
    <source>
        <dbReference type="Proteomes" id="UP000011657"/>
    </source>
</evidence>
<name>M0CAB1_9EURY</name>
<dbReference type="AlphaFoldDB" id="M0CAB1"/>
<dbReference type="Proteomes" id="UP000011657">
    <property type="component" value="Unassembled WGS sequence"/>
</dbReference>
<keyword evidence="2" id="KW-1185">Reference proteome</keyword>
<evidence type="ECO:0008006" key="3">
    <source>
        <dbReference type="Google" id="ProtNLM"/>
    </source>
</evidence>
<evidence type="ECO:0000313" key="1">
    <source>
        <dbReference type="EMBL" id="ELZ20175.1"/>
    </source>
</evidence>
<dbReference type="eggNOG" id="arCOG05073">
    <property type="taxonomic scope" value="Archaea"/>
</dbReference>
<comment type="caution">
    <text evidence="1">The sequence shown here is derived from an EMBL/GenBank/DDBJ whole genome shotgun (WGS) entry which is preliminary data.</text>
</comment>
<dbReference type="Pfam" id="PF09855">
    <property type="entry name" value="Zn_ribbon_13"/>
    <property type="match status" value="1"/>
</dbReference>
<sequence>MSALVGGSALESVRDRLRPPRSFAIRSASARSTTVGSDVSFSIATQSASGTGLSKLFDIQNRQFMVVSCTNCGYSELYRGQSSGNMVNPFLG</sequence>
<proteinExistence type="predicted"/>
<gene>
    <name evidence="1" type="ORF">C477_07146</name>
</gene>
<dbReference type="EMBL" id="AOIS01000027">
    <property type="protein sequence ID" value="ELZ20175.1"/>
    <property type="molecule type" value="Genomic_DNA"/>
</dbReference>
<dbReference type="STRING" id="1227488.C477_07146"/>